<dbReference type="SMART" id="SM00248">
    <property type="entry name" value="ANK"/>
    <property type="match status" value="2"/>
</dbReference>
<protein>
    <recommendedName>
        <fullName evidence="3">Ankyrin repeat domain-containing protein</fullName>
    </recommendedName>
</protein>
<name>A0AB74UQ58_9GAMM</name>
<accession>A0AB74UQ58</accession>
<dbReference type="Gene3D" id="1.25.40.20">
    <property type="entry name" value="Ankyrin repeat-containing domain"/>
    <property type="match status" value="1"/>
</dbReference>
<reference evidence="2" key="1">
    <citation type="submission" date="2024-10" db="EMBL/GenBank/DDBJ databases">
        <authorList>
            <person name="Lesea H.P."/>
            <person name="Kuehl J.V."/>
            <person name="Chandonia J.-M."/>
        </authorList>
    </citation>
    <scope>NUCLEOTIDE SEQUENCE</scope>
    <source>
        <strain evidence="2">FW102-FHT14D07</strain>
    </source>
</reference>
<evidence type="ECO:0000313" key="2">
    <source>
        <dbReference type="EMBL" id="XIA18933.1"/>
    </source>
</evidence>
<gene>
    <name evidence="2" type="ORF">ACFYG5_01970</name>
</gene>
<feature type="region of interest" description="Disordered" evidence="1">
    <location>
        <begin position="1"/>
        <end position="23"/>
    </location>
</feature>
<dbReference type="RefSeq" id="WP_395119879.1">
    <property type="nucleotide sequence ID" value="NZ_CP170721.1"/>
</dbReference>
<dbReference type="AlphaFoldDB" id="A0AB74UQ58"/>
<proteinExistence type="predicted"/>
<dbReference type="SUPFAM" id="SSF48403">
    <property type="entry name" value="Ankyrin repeat"/>
    <property type="match status" value="1"/>
</dbReference>
<evidence type="ECO:0000256" key="1">
    <source>
        <dbReference type="SAM" id="MobiDB-lite"/>
    </source>
</evidence>
<sequence>MLSTAQIEISRRKVTDSPKPTADAAPFADAIQRADVEAVQQLLAACPNINGVRLLAKLTPLHLACRCYALAQHGPKSRLDRAEQIVNLLLDAGADPEARDAMSQLPASWGNPPRLRERMRQIAEAGRIPVTGFGTFEHLGSSCNGKTHREGYDNTASVLHVMPHLAFVPRSF</sequence>
<dbReference type="InterPro" id="IPR002110">
    <property type="entry name" value="Ankyrin_rpt"/>
</dbReference>
<dbReference type="EMBL" id="CP170721">
    <property type="protein sequence ID" value="XIA18933.1"/>
    <property type="molecule type" value="Genomic_DNA"/>
</dbReference>
<organism evidence="2">
    <name type="scientific">Rhodanobacter sp. FW102-FHT14D07</name>
    <dbReference type="NCBI Taxonomy" id="3351462"/>
    <lineage>
        <taxon>Bacteria</taxon>
        <taxon>Pseudomonadati</taxon>
        <taxon>Pseudomonadota</taxon>
        <taxon>Gammaproteobacteria</taxon>
        <taxon>Lysobacterales</taxon>
        <taxon>Rhodanobacteraceae</taxon>
        <taxon>Rhodanobacter</taxon>
    </lineage>
</organism>
<dbReference type="InterPro" id="IPR036770">
    <property type="entry name" value="Ankyrin_rpt-contain_sf"/>
</dbReference>
<evidence type="ECO:0008006" key="3">
    <source>
        <dbReference type="Google" id="ProtNLM"/>
    </source>
</evidence>
<dbReference type="Pfam" id="PF00023">
    <property type="entry name" value="Ank"/>
    <property type="match status" value="1"/>
</dbReference>